<dbReference type="Pfam" id="PF23602">
    <property type="entry name" value="CS_DNAAF11_C"/>
    <property type="match status" value="1"/>
</dbReference>
<feature type="compositionally biased region" description="Basic and acidic residues" evidence="1">
    <location>
        <begin position="128"/>
        <end position="144"/>
    </location>
</feature>
<sequence length="261" mass="30424">MTATQDDIDPNLITNGVSENGRILKNILQKSPELAEDGRMLDGILVEKSERILAAQDYGVIRARIIQQQLEYKKKREIEKEEARLQEEREQREKEEQESIEGKPGFDGTWYTNINEEDKEKIAKKKTEKAEEEFKKDKEDEKNPPRPPRRMFADDGRPLNVNEAKINFTLTEDETGNNYLLDYQCYKPNKSSDRRRNRRRRTVEKLEVDESARKTVDIGNIVKEKRQEVVPPLGSKPLGRKPEEKQTSENFVDDPDVPPLE</sequence>
<feature type="compositionally biased region" description="Acidic residues" evidence="1">
    <location>
        <begin position="251"/>
        <end position="261"/>
    </location>
</feature>
<reference evidence="3" key="1">
    <citation type="submission" date="2022-11" db="EMBL/GenBank/DDBJ databases">
        <title>Centuries of genome instability and evolution in soft-shell clam transmissible cancer (bioRxiv).</title>
        <authorList>
            <person name="Hart S.F.M."/>
            <person name="Yonemitsu M.A."/>
            <person name="Giersch R.M."/>
            <person name="Beal B.F."/>
            <person name="Arriagada G."/>
            <person name="Davis B.W."/>
            <person name="Ostrander E.A."/>
            <person name="Goff S.P."/>
            <person name="Metzger M.J."/>
        </authorList>
    </citation>
    <scope>NUCLEOTIDE SEQUENCE</scope>
    <source>
        <strain evidence="3">MELC-2E11</strain>
        <tissue evidence="3">Siphon/mantle</tissue>
    </source>
</reference>
<evidence type="ECO:0000313" key="3">
    <source>
        <dbReference type="EMBL" id="WAR24399.1"/>
    </source>
</evidence>
<dbReference type="Proteomes" id="UP001164746">
    <property type="component" value="Chromosome 13"/>
</dbReference>
<evidence type="ECO:0000313" key="4">
    <source>
        <dbReference type="Proteomes" id="UP001164746"/>
    </source>
</evidence>
<protein>
    <submittedName>
        <fullName evidence="3">TILB-like protein</fullName>
    </submittedName>
</protein>
<dbReference type="EMBL" id="CP111024">
    <property type="protein sequence ID" value="WAR24399.1"/>
    <property type="molecule type" value="Genomic_DNA"/>
</dbReference>
<feature type="domain" description="Dynein axonemal assembly factor 11-like CS" evidence="2">
    <location>
        <begin position="124"/>
        <end position="187"/>
    </location>
</feature>
<feature type="compositionally biased region" description="Basic and acidic residues" evidence="1">
    <location>
        <begin position="77"/>
        <end position="101"/>
    </location>
</feature>
<gene>
    <name evidence="3" type="ORF">MAR_038068</name>
</gene>
<organism evidence="3 4">
    <name type="scientific">Mya arenaria</name>
    <name type="common">Soft-shell clam</name>
    <dbReference type="NCBI Taxonomy" id="6604"/>
    <lineage>
        <taxon>Eukaryota</taxon>
        <taxon>Metazoa</taxon>
        <taxon>Spiralia</taxon>
        <taxon>Lophotrochozoa</taxon>
        <taxon>Mollusca</taxon>
        <taxon>Bivalvia</taxon>
        <taxon>Autobranchia</taxon>
        <taxon>Heteroconchia</taxon>
        <taxon>Euheterodonta</taxon>
        <taxon>Imparidentia</taxon>
        <taxon>Neoheterodontei</taxon>
        <taxon>Myida</taxon>
        <taxon>Myoidea</taxon>
        <taxon>Myidae</taxon>
        <taxon>Mya</taxon>
    </lineage>
</organism>
<feature type="region of interest" description="Disordered" evidence="1">
    <location>
        <begin position="223"/>
        <end position="261"/>
    </location>
</feature>
<accession>A0ABY7FTD6</accession>
<name>A0ABY7FTD6_MYAAR</name>
<evidence type="ECO:0000259" key="2">
    <source>
        <dbReference type="Pfam" id="PF23602"/>
    </source>
</evidence>
<feature type="region of interest" description="Disordered" evidence="1">
    <location>
        <begin position="77"/>
        <end position="158"/>
    </location>
</feature>
<evidence type="ECO:0000256" key="1">
    <source>
        <dbReference type="SAM" id="MobiDB-lite"/>
    </source>
</evidence>
<keyword evidence="4" id="KW-1185">Reference proteome</keyword>
<proteinExistence type="predicted"/>
<dbReference type="InterPro" id="IPR056496">
    <property type="entry name" value="CS_DNAAF11_C"/>
</dbReference>